<reference evidence="4 5" key="1">
    <citation type="journal article" date="2015" name="Genome Announc.">
        <title>Expanding the biotechnology potential of lactobacilli through comparative genomics of 213 strains and associated genera.</title>
        <authorList>
            <person name="Sun Z."/>
            <person name="Harris H.M."/>
            <person name="McCann A."/>
            <person name="Guo C."/>
            <person name="Argimon S."/>
            <person name="Zhang W."/>
            <person name="Yang X."/>
            <person name="Jeffery I.B."/>
            <person name="Cooney J.C."/>
            <person name="Kagawa T.F."/>
            <person name="Liu W."/>
            <person name="Song Y."/>
            <person name="Salvetti E."/>
            <person name="Wrobel A."/>
            <person name="Rasinkangas P."/>
            <person name="Parkhill J."/>
            <person name="Rea M.C."/>
            <person name="O'Sullivan O."/>
            <person name="Ritari J."/>
            <person name="Douillard F.P."/>
            <person name="Paul Ross R."/>
            <person name="Yang R."/>
            <person name="Briner A.E."/>
            <person name="Felis G.E."/>
            <person name="de Vos W.M."/>
            <person name="Barrangou R."/>
            <person name="Klaenhammer T.R."/>
            <person name="Caufield P.W."/>
            <person name="Cui Y."/>
            <person name="Zhang H."/>
            <person name="O'Toole P.W."/>
        </authorList>
    </citation>
    <scope>NUCLEOTIDE SEQUENCE [LARGE SCALE GENOMIC DNA]</scope>
    <source>
        <strain evidence="4 5">DSM 16761</strain>
    </source>
</reference>
<dbReference type="EMBL" id="AZFU01000022">
    <property type="protein sequence ID" value="KRM04226.1"/>
    <property type="molecule type" value="Genomic_DNA"/>
</dbReference>
<evidence type="ECO:0000256" key="1">
    <source>
        <dbReference type="ARBA" id="ARBA00009067"/>
    </source>
</evidence>
<organism evidence="4 5">
    <name type="scientific">Lactobacillus kitasatonis DSM 16761 = JCM 1039</name>
    <dbReference type="NCBI Taxonomy" id="1423767"/>
    <lineage>
        <taxon>Bacteria</taxon>
        <taxon>Bacillati</taxon>
        <taxon>Bacillota</taxon>
        <taxon>Bacilli</taxon>
        <taxon>Lactobacillales</taxon>
        <taxon>Lactobacillaceae</taxon>
        <taxon>Lactobacillus</taxon>
    </lineage>
</organism>
<dbReference type="GO" id="GO:0080120">
    <property type="term" value="P:CAAX-box protein maturation"/>
    <property type="evidence" value="ECO:0007669"/>
    <property type="project" value="UniProtKB-ARBA"/>
</dbReference>
<feature type="transmembrane region" description="Helical" evidence="2">
    <location>
        <begin position="14"/>
        <end position="34"/>
    </location>
</feature>
<accession>A0A0R1VFJ7</accession>
<evidence type="ECO:0000313" key="4">
    <source>
        <dbReference type="EMBL" id="KRM04226.1"/>
    </source>
</evidence>
<dbReference type="AlphaFoldDB" id="A0A0R1VFJ7"/>
<keyword evidence="2" id="KW-0472">Membrane</keyword>
<protein>
    <recommendedName>
        <fullName evidence="3">CAAX prenyl protease 2/Lysostaphin resistance protein A-like domain-containing protein</fullName>
    </recommendedName>
</protein>
<dbReference type="PATRIC" id="fig|1423767.3.peg.1009"/>
<dbReference type="Pfam" id="PF02517">
    <property type="entry name" value="Rce1-like"/>
    <property type="match status" value="1"/>
</dbReference>
<comment type="similarity">
    <text evidence="1">Belongs to the UPF0177 family.</text>
</comment>
<feature type="domain" description="CAAX prenyl protease 2/Lysostaphin resistance protein A-like" evidence="3">
    <location>
        <begin position="125"/>
        <end position="213"/>
    </location>
</feature>
<dbReference type="eggNOG" id="ENOG503294Z">
    <property type="taxonomic scope" value="Bacteria"/>
</dbReference>
<proteinExistence type="inferred from homology"/>
<feature type="transmembrane region" description="Helical" evidence="2">
    <location>
        <begin position="82"/>
        <end position="105"/>
    </location>
</feature>
<evidence type="ECO:0000313" key="5">
    <source>
        <dbReference type="Proteomes" id="UP000051307"/>
    </source>
</evidence>
<keyword evidence="2" id="KW-1133">Transmembrane helix</keyword>
<feature type="transmembrane region" description="Helical" evidence="2">
    <location>
        <begin position="161"/>
        <end position="179"/>
    </location>
</feature>
<gene>
    <name evidence="4" type="ORF">FC59_GL000976</name>
</gene>
<feature type="transmembrane region" description="Helical" evidence="2">
    <location>
        <begin position="125"/>
        <end position="154"/>
    </location>
</feature>
<dbReference type="Proteomes" id="UP000051307">
    <property type="component" value="Unassembled WGS sequence"/>
</dbReference>
<feature type="transmembrane region" description="Helical" evidence="2">
    <location>
        <begin position="40"/>
        <end position="61"/>
    </location>
</feature>
<evidence type="ECO:0000259" key="3">
    <source>
        <dbReference type="Pfam" id="PF02517"/>
    </source>
</evidence>
<feature type="transmembrane region" description="Helical" evidence="2">
    <location>
        <begin position="199"/>
        <end position="221"/>
    </location>
</feature>
<dbReference type="GO" id="GO:0004175">
    <property type="term" value="F:endopeptidase activity"/>
    <property type="evidence" value="ECO:0007669"/>
    <property type="project" value="UniProtKB-ARBA"/>
</dbReference>
<keyword evidence="2" id="KW-0812">Transmembrane</keyword>
<dbReference type="InterPro" id="IPR003675">
    <property type="entry name" value="Rce1/LyrA-like_dom"/>
</dbReference>
<name>A0A0R1VFJ7_9LACO</name>
<sequence>MKVLNTPESREGNVIRYAVYLIGYVMVFAVVKLVTRKSPLHVWDLILFGVVAAMILLFYVYRYNRENRFFARDFKLPWLGNFSAVVLLTLVITATRISISYLQAYGKIPFYDFQTIYLKNQSTGMFWFLIVVQGIILPILQEFLATGFLFNYAFRRDSVQVAVIGIIVSGLIFSVLNYQSSLINFFIEALYGMLFAWSYLYSQTIFMPIYLAMLSSVLTVIMV</sequence>
<comment type="caution">
    <text evidence="4">The sequence shown here is derived from an EMBL/GenBank/DDBJ whole genome shotgun (WGS) entry which is preliminary data.</text>
</comment>
<evidence type="ECO:0000256" key="2">
    <source>
        <dbReference type="SAM" id="Phobius"/>
    </source>
</evidence>